<keyword evidence="8" id="KW-1185">Reference proteome</keyword>
<feature type="transmembrane region" description="Helical" evidence="6">
    <location>
        <begin position="73"/>
        <end position="102"/>
    </location>
</feature>
<evidence type="ECO:0000313" key="7">
    <source>
        <dbReference type="EMBL" id="OXA51963.1"/>
    </source>
</evidence>
<keyword evidence="2 6" id="KW-0812">Transmembrane</keyword>
<dbReference type="OrthoDB" id="8298763at2759"/>
<keyword evidence="5" id="KW-0675">Receptor</keyword>
<evidence type="ECO:0000256" key="2">
    <source>
        <dbReference type="ARBA" id="ARBA00022692"/>
    </source>
</evidence>
<evidence type="ECO:0000256" key="3">
    <source>
        <dbReference type="ARBA" id="ARBA00022989"/>
    </source>
</evidence>
<dbReference type="OMA" id="ATMEGIC"/>
<dbReference type="Proteomes" id="UP000198287">
    <property type="component" value="Unassembled WGS sequence"/>
</dbReference>
<dbReference type="GO" id="GO:0016020">
    <property type="term" value="C:membrane"/>
    <property type="evidence" value="ECO:0007669"/>
    <property type="project" value="UniProtKB-SubCell"/>
</dbReference>
<gene>
    <name evidence="7" type="ORF">Fcan01_12948</name>
</gene>
<organism evidence="7 8">
    <name type="scientific">Folsomia candida</name>
    <name type="common">Springtail</name>
    <dbReference type="NCBI Taxonomy" id="158441"/>
    <lineage>
        <taxon>Eukaryota</taxon>
        <taxon>Metazoa</taxon>
        <taxon>Ecdysozoa</taxon>
        <taxon>Arthropoda</taxon>
        <taxon>Hexapoda</taxon>
        <taxon>Collembola</taxon>
        <taxon>Entomobryomorpha</taxon>
        <taxon>Isotomoidea</taxon>
        <taxon>Isotomidae</taxon>
        <taxon>Proisotominae</taxon>
        <taxon>Folsomia</taxon>
    </lineage>
</organism>
<comment type="subcellular location">
    <subcellularLocation>
        <location evidence="1">Membrane</location>
        <topology evidence="1">Multi-pass membrane protein</topology>
    </subcellularLocation>
</comment>
<dbReference type="AlphaFoldDB" id="A0A226E309"/>
<evidence type="ECO:0000256" key="4">
    <source>
        <dbReference type="ARBA" id="ARBA00023136"/>
    </source>
</evidence>
<name>A0A226E309_FOLCA</name>
<dbReference type="EMBL" id="LNIX01000007">
    <property type="protein sequence ID" value="OXA51963.1"/>
    <property type="molecule type" value="Genomic_DNA"/>
</dbReference>
<comment type="caution">
    <text evidence="7">The sequence shown here is derived from an EMBL/GenBank/DDBJ whole genome shotgun (WGS) entry which is preliminary data.</text>
</comment>
<dbReference type="PANTHER" id="PTHR21421:SF29">
    <property type="entry name" value="GUSTATORY RECEPTOR 5A FOR TREHALOSE-RELATED"/>
    <property type="match status" value="1"/>
</dbReference>
<evidence type="ECO:0000256" key="6">
    <source>
        <dbReference type="SAM" id="Phobius"/>
    </source>
</evidence>
<feature type="transmembrane region" description="Helical" evidence="6">
    <location>
        <begin position="42"/>
        <end position="61"/>
    </location>
</feature>
<dbReference type="PANTHER" id="PTHR21421">
    <property type="entry name" value="GUSTATORY RECEPTOR"/>
    <property type="match status" value="1"/>
</dbReference>
<reference evidence="7 8" key="1">
    <citation type="submission" date="2015-12" db="EMBL/GenBank/DDBJ databases">
        <title>The genome of Folsomia candida.</title>
        <authorList>
            <person name="Faddeeva A."/>
            <person name="Derks M.F."/>
            <person name="Anvar Y."/>
            <person name="Smit S."/>
            <person name="Van Straalen N."/>
            <person name="Roelofs D."/>
        </authorList>
    </citation>
    <scope>NUCLEOTIDE SEQUENCE [LARGE SCALE GENOMIC DNA]</scope>
    <source>
        <strain evidence="7 8">VU population</strain>
        <tissue evidence="7">Whole body</tissue>
    </source>
</reference>
<evidence type="ECO:0000256" key="1">
    <source>
        <dbReference type="ARBA" id="ARBA00004141"/>
    </source>
</evidence>
<feature type="transmembrane region" description="Helical" evidence="6">
    <location>
        <begin position="352"/>
        <end position="373"/>
    </location>
</feature>
<evidence type="ECO:0000313" key="8">
    <source>
        <dbReference type="Proteomes" id="UP000198287"/>
    </source>
</evidence>
<proteinExistence type="predicted"/>
<protein>
    <recommendedName>
        <fullName evidence="9">Gustatory receptor</fullName>
    </recommendedName>
</protein>
<keyword evidence="3 6" id="KW-1133">Transmembrane helix</keyword>
<accession>A0A226E309</accession>
<dbReference type="GO" id="GO:0007606">
    <property type="term" value="P:sensory perception of chemical stimulus"/>
    <property type="evidence" value="ECO:0007669"/>
    <property type="project" value="TreeGrafter"/>
</dbReference>
<feature type="transmembrane region" description="Helical" evidence="6">
    <location>
        <begin position="209"/>
        <end position="238"/>
    </location>
</feature>
<feature type="transmembrane region" description="Helical" evidence="6">
    <location>
        <begin position="385"/>
        <end position="407"/>
    </location>
</feature>
<feature type="transmembrane region" description="Helical" evidence="6">
    <location>
        <begin position="108"/>
        <end position="129"/>
    </location>
</feature>
<feature type="transmembrane region" description="Helical" evidence="6">
    <location>
        <begin position="166"/>
        <end position="189"/>
    </location>
</feature>
<evidence type="ECO:0000256" key="5">
    <source>
        <dbReference type="ARBA" id="ARBA00023170"/>
    </source>
</evidence>
<sequence length="486" mass="54584">MGLISFLCGGDLPTSASNKIYSNKLPFASSAPVNQILAVVRPFGQFCRAFGVFPFSFITLGDTIYLEYKMGLWFMWSFLVFLVTTCYMTFQVVSFIICIPHYTFLQLAAQSIWFISALTPYLASIFMMVRGKAVVLLFEEWCSIERDLERLFCPIMTKKHVVRFEVIYAAMSIVSIVLCGYHAACLPLAPVYPFYYMKTYNEWQHVAYILFQVTIIAWLWVGLATMEGICCLFSTVIVQTIGTMLMGLEFTFNAIMDKSEHQQNDYIETMDNVAVKNHQEFMRTAIHSILSKSPASTVPAVGEGPNEVTGNQDPFNSGDTEQKVKIHKEDYLLFVVRKLQTVGRLQSKINSVLGPLLLVDVAQLVVLACVLIFLPLRYAHKLENFQVVVTFFGNGIAILVRLVLFVVSLGSVYSKGQEVNVALAKAMISSRLGTKCQNPVLAHLSVYSSNPITFTAWDFFPITRGTLLAAFSLISTYAIVFLQINF</sequence>
<feature type="transmembrane region" description="Helical" evidence="6">
    <location>
        <begin position="467"/>
        <end position="484"/>
    </location>
</feature>
<dbReference type="GO" id="GO:0051606">
    <property type="term" value="P:detection of stimulus"/>
    <property type="evidence" value="ECO:0007669"/>
    <property type="project" value="UniProtKB-ARBA"/>
</dbReference>
<evidence type="ECO:0008006" key="9">
    <source>
        <dbReference type="Google" id="ProtNLM"/>
    </source>
</evidence>
<dbReference type="GO" id="GO:0038023">
    <property type="term" value="F:signaling receptor activity"/>
    <property type="evidence" value="ECO:0007669"/>
    <property type="project" value="UniProtKB-ARBA"/>
</dbReference>
<keyword evidence="4 6" id="KW-0472">Membrane</keyword>